<feature type="domain" description="4Fe-4S ferredoxin-type" evidence="7">
    <location>
        <begin position="47"/>
        <end position="77"/>
    </location>
</feature>
<dbReference type="PANTHER" id="PTHR30352:SF4">
    <property type="entry name" value="PYRUVATE FORMATE-LYASE 2-ACTIVATING ENZYME"/>
    <property type="match status" value="1"/>
</dbReference>
<proteinExistence type="predicted"/>
<keyword evidence="2" id="KW-0004">4Fe-4S</keyword>
<keyword evidence="10" id="KW-1185">Reference proteome</keyword>
<sequence>MSNKSPLATILKIETNSPFPDEIHYKIQFKGCPLNCIWCNSPALKSKKIEIVPNETICVHCMACVSDCPTTGIINLNNQIHIQSNYCIGCMSCVEICPRGALKPIGKKVSIISLLNQLLPKKPSNDQNKKKLQVTLSGGEILSQSTFILALLKQLKEHFFFTICETTGYAKPDDFKKLLSYTDLLHFSLAHYNSQKHFEMTGVSNEIILRNLSTALYTHKNITICIPIVQMVNDDLEDAKKFADLLTRLGANRIKVKYFKKCGFETYLPLLPSDITTSQAHQKILTYIETLKKEGLEYSF</sequence>
<dbReference type="Gene3D" id="3.30.70.20">
    <property type="match status" value="1"/>
</dbReference>
<dbReference type="PROSITE" id="PS51379">
    <property type="entry name" value="4FE4S_FER_2"/>
    <property type="match status" value="2"/>
</dbReference>
<dbReference type="Pfam" id="PF13237">
    <property type="entry name" value="Fer4_10"/>
    <property type="match status" value="1"/>
</dbReference>
<evidence type="ECO:0000256" key="4">
    <source>
        <dbReference type="ARBA" id="ARBA00022723"/>
    </source>
</evidence>
<dbReference type="RefSeq" id="WP_309320591.1">
    <property type="nucleotide sequence ID" value="NZ_CP120678.1"/>
</dbReference>
<dbReference type="Proteomes" id="UP001243623">
    <property type="component" value="Chromosome"/>
</dbReference>
<dbReference type="InterPro" id="IPR017896">
    <property type="entry name" value="4Fe4S_Fe-S-bd"/>
</dbReference>
<evidence type="ECO:0000313" key="9">
    <source>
        <dbReference type="EMBL" id="WIW71210.1"/>
    </source>
</evidence>
<evidence type="ECO:0000256" key="2">
    <source>
        <dbReference type="ARBA" id="ARBA00022485"/>
    </source>
</evidence>
<dbReference type="PROSITE" id="PS51918">
    <property type="entry name" value="RADICAL_SAM"/>
    <property type="match status" value="1"/>
</dbReference>
<evidence type="ECO:0000259" key="7">
    <source>
        <dbReference type="PROSITE" id="PS51379"/>
    </source>
</evidence>
<dbReference type="PANTHER" id="PTHR30352">
    <property type="entry name" value="PYRUVATE FORMATE-LYASE-ACTIVATING ENZYME"/>
    <property type="match status" value="1"/>
</dbReference>
<keyword evidence="5" id="KW-0408">Iron</keyword>
<reference evidence="9" key="1">
    <citation type="submission" date="2023-03" db="EMBL/GenBank/DDBJ databases">
        <title>Selenobaculum gbiensis gen. nov. sp. nov., a new bacterium isolated from the gut microbiota of IBD patient.</title>
        <authorList>
            <person name="Yeo S."/>
            <person name="Park H."/>
            <person name="Huh C.S."/>
        </authorList>
    </citation>
    <scope>NUCLEOTIDE SEQUENCE</scope>
    <source>
        <strain evidence="9">ICN-92133</strain>
    </source>
</reference>
<dbReference type="GO" id="GO:0003824">
    <property type="term" value="F:catalytic activity"/>
    <property type="evidence" value="ECO:0007669"/>
    <property type="project" value="InterPro"/>
</dbReference>
<dbReference type="InterPro" id="IPR007197">
    <property type="entry name" value="rSAM"/>
</dbReference>
<keyword evidence="6" id="KW-0411">Iron-sulfur</keyword>
<feature type="domain" description="4Fe-4S ferredoxin-type" evidence="7">
    <location>
        <begin position="78"/>
        <end position="107"/>
    </location>
</feature>
<dbReference type="InterPro" id="IPR058240">
    <property type="entry name" value="rSAM_sf"/>
</dbReference>
<dbReference type="SFLD" id="SFLDS00029">
    <property type="entry name" value="Radical_SAM"/>
    <property type="match status" value="1"/>
</dbReference>
<dbReference type="SUPFAM" id="SSF102114">
    <property type="entry name" value="Radical SAM enzymes"/>
    <property type="match status" value="1"/>
</dbReference>
<keyword evidence="3" id="KW-0949">S-adenosyl-L-methionine</keyword>
<comment type="cofactor">
    <cofactor evidence="1">
        <name>[4Fe-4S] cluster</name>
        <dbReference type="ChEBI" id="CHEBI:49883"/>
    </cofactor>
</comment>
<dbReference type="AlphaFoldDB" id="A0A9Y2EU59"/>
<dbReference type="KEGG" id="sgbi:P3F81_02440"/>
<evidence type="ECO:0000256" key="6">
    <source>
        <dbReference type="ARBA" id="ARBA00023014"/>
    </source>
</evidence>
<dbReference type="EMBL" id="CP120678">
    <property type="protein sequence ID" value="WIW71210.1"/>
    <property type="molecule type" value="Genomic_DNA"/>
</dbReference>
<evidence type="ECO:0000256" key="1">
    <source>
        <dbReference type="ARBA" id="ARBA00001966"/>
    </source>
</evidence>
<dbReference type="GO" id="GO:0046872">
    <property type="term" value="F:metal ion binding"/>
    <property type="evidence" value="ECO:0007669"/>
    <property type="project" value="UniProtKB-KW"/>
</dbReference>
<dbReference type="Gene3D" id="3.80.30.10">
    <property type="entry name" value="pyruvate-formate lyase- activating enzyme"/>
    <property type="match status" value="1"/>
</dbReference>
<feature type="domain" description="Radical SAM core" evidence="8">
    <location>
        <begin position="17"/>
        <end position="294"/>
    </location>
</feature>
<evidence type="ECO:0000259" key="8">
    <source>
        <dbReference type="PROSITE" id="PS51918"/>
    </source>
</evidence>
<dbReference type="GO" id="GO:0051539">
    <property type="term" value="F:4 iron, 4 sulfur cluster binding"/>
    <property type="evidence" value="ECO:0007669"/>
    <property type="project" value="UniProtKB-KW"/>
</dbReference>
<name>A0A9Y2EU59_9FIRM</name>
<evidence type="ECO:0000313" key="10">
    <source>
        <dbReference type="Proteomes" id="UP001243623"/>
    </source>
</evidence>
<evidence type="ECO:0000256" key="5">
    <source>
        <dbReference type="ARBA" id="ARBA00023004"/>
    </source>
</evidence>
<evidence type="ECO:0000256" key="3">
    <source>
        <dbReference type="ARBA" id="ARBA00022691"/>
    </source>
</evidence>
<dbReference type="InterPro" id="IPR034457">
    <property type="entry name" value="Organic_radical-activating"/>
</dbReference>
<dbReference type="InterPro" id="IPR017900">
    <property type="entry name" value="4Fe4S_Fe_S_CS"/>
</dbReference>
<protein>
    <submittedName>
        <fullName evidence="9">Radical SAM protein</fullName>
    </submittedName>
</protein>
<gene>
    <name evidence="9" type="ORF">P3F81_02440</name>
</gene>
<dbReference type="SUPFAM" id="SSF54862">
    <property type="entry name" value="4Fe-4S ferredoxins"/>
    <property type="match status" value="1"/>
</dbReference>
<organism evidence="9 10">
    <name type="scientific">Selenobaculum gibii</name>
    <dbReference type="NCBI Taxonomy" id="3054208"/>
    <lineage>
        <taxon>Bacteria</taxon>
        <taxon>Bacillati</taxon>
        <taxon>Bacillota</taxon>
        <taxon>Negativicutes</taxon>
        <taxon>Selenomonadales</taxon>
        <taxon>Selenomonadaceae</taxon>
        <taxon>Selenobaculum</taxon>
    </lineage>
</organism>
<dbReference type="PROSITE" id="PS00198">
    <property type="entry name" value="4FE4S_FER_1"/>
    <property type="match status" value="1"/>
</dbReference>
<keyword evidence="4" id="KW-0479">Metal-binding</keyword>
<accession>A0A9Y2EU59</accession>